<evidence type="ECO:0000313" key="3">
    <source>
        <dbReference type="Proteomes" id="UP001066276"/>
    </source>
</evidence>
<sequence length="94" mass="10241">MSSASKWKRQRRDREEHQPGVFAPTRYRRNSATGLRVYSPAPALSAVTTGLRNPARFGHAAALGARVSARSTRSLGGESASRWSMPTGGKSWQV</sequence>
<proteinExistence type="predicted"/>
<name>A0AAV7QZL7_PLEWA</name>
<feature type="region of interest" description="Disordered" evidence="1">
    <location>
        <begin position="67"/>
        <end position="94"/>
    </location>
</feature>
<comment type="caution">
    <text evidence="2">The sequence shown here is derived from an EMBL/GenBank/DDBJ whole genome shotgun (WGS) entry which is preliminary data.</text>
</comment>
<keyword evidence="3" id="KW-1185">Reference proteome</keyword>
<dbReference type="EMBL" id="JANPWB010000010">
    <property type="protein sequence ID" value="KAJ1143913.1"/>
    <property type="molecule type" value="Genomic_DNA"/>
</dbReference>
<evidence type="ECO:0000313" key="2">
    <source>
        <dbReference type="EMBL" id="KAJ1143913.1"/>
    </source>
</evidence>
<organism evidence="2 3">
    <name type="scientific">Pleurodeles waltl</name>
    <name type="common">Iberian ribbed newt</name>
    <dbReference type="NCBI Taxonomy" id="8319"/>
    <lineage>
        <taxon>Eukaryota</taxon>
        <taxon>Metazoa</taxon>
        <taxon>Chordata</taxon>
        <taxon>Craniata</taxon>
        <taxon>Vertebrata</taxon>
        <taxon>Euteleostomi</taxon>
        <taxon>Amphibia</taxon>
        <taxon>Batrachia</taxon>
        <taxon>Caudata</taxon>
        <taxon>Salamandroidea</taxon>
        <taxon>Salamandridae</taxon>
        <taxon>Pleurodelinae</taxon>
        <taxon>Pleurodeles</taxon>
    </lineage>
</organism>
<reference evidence="2" key="1">
    <citation type="journal article" date="2022" name="bioRxiv">
        <title>Sequencing and chromosome-scale assembly of the giantPleurodeles waltlgenome.</title>
        <authorList>
            <person name="Brown T."/>
            <person name="Elewa A."/>
            <person name="Iarovenko S."/>
            <person name="Subramanian E."/>
            <person name="Araus A.J."/>
            <person name="Petzold A."/>
            <person name="Susuki M."/>
            <person name="Suzuki K.-i.T."/>
            <person name="Hayashi T."/>
            <person name="Toyoda A."/>
            <person name="Oliveira C."/>
            <person name="Osipova E."/>
            <person name="Leigh N.D."/>
            <person name="Simon A."/>
            <person name="Yun M.H."/>
        </authorList>
    </citation>
    <scope>NUCLEOTIDE SEQUENCE</scope>
    <source>
        <strain evidence="2">20211129_DDA</strain>
        <tissue evidence="2">Liver</tissue>
    </source>
</reference>
<evidence type="ECO:0000256" key="1">
    <source>
        <dbReference type="SAM" id="MobiDB-lite"/>
    </source>
</evidence>
<dbReference type="AlphaFoldDB" id="A0AAV7QZL7"/>
<accession>A0AAV7QZL7</accession>
<gene>
    <name evidence="2" type="ORF">NDU88_010215</name>
</gene>
<dbReference type="Proteomes" id="UP001066276">
    <property type="component" value="Chromosome 6"/>
</dbReference>
<feature type="compositionally biased region" description="Basic residues" evidence="1">
    <location>
        <begin position="1"/>
        <end position="11"/>
    </location>
</feature>
<feature type="region of interest" description="Disordered" evidence="1">
    <location>
        <begin position="1"/>
        <end position="27"/>
    </location>
</feature>
<protein>
    <submittedName>
        <fullName evidence="2">Uncharacterized protein</fullName>
    </submittedName>
</protein>